<protein>
    <submittedName>
        <fullName evidence="1">Uncharacterized protein</fullName>
    </submittedName>
</protein>
<organism evidence="1 2">
    <name type="scientific">Prauserella flavalba</name>
    <dbReference type="NCBI Taxonomy" id="1477506"/>
    <lineage>
        <taxon>Bacteria</taxon>
        <taxon>Bacillati</taxon>
        <taxon>Actinomycetota</taxon>
        <taxon>Actinomycetes</taxon>
        <taxon>Pseudonocardiales</taxon>
        <taxon>Pseudonocardiaceae</taxon>
        <taxon>Prauserella</taxon>
    </lineage>
</organism>
<evidence type="ECO:0000313" key="1">
    <source>
        <dbReference type="EMBL" id="PXY16862.1"/>
    </source>
</evidence>
<sequence length="143" mass="15517">MPVEALAAAWRGGSIGYPTEPFTAWSGFVRVREVSPEEALPAAAAWLRAGDAGWVVERLREGLDHTAREHLARVAVRVGWGAAARRCRPLAGPAASWCERRRQARPVGSRQYPLVTGDVATVARILRELAPTCQELLAALEVP</sequence>
<keyword evidence="2" id="KW-1185">Reference proteome</keyword>
<proteinExistence type="predicted"/>
<reference evidence="1 2" key="1">
    <citation type="submission" date="2016-07" db="EMBL/GenBank/DDBJ databases">
        <title>Draft genome sequence of Prauserella sp. YIM 121212, isolated from alkaline soil.</title>
        <authorList>
            <person name="Ruckert C."/>
            <person name="Albersmeier A."/>
            <person name="Jiang C.-L."/>
            <person name="Jiang Y."/>
            <person name="Kalinowski J."/>
            <person name="Schneider O."/>
            <person name="Winkler A."/>
            <person name="Zotchev S.B."/>
        </authorList>
    </citation>
    <scope>NUCLEOTIDE SEQUENCE [LARGE SCALE GENOMIC DNA]</scope>
    <source>
        <strain evidence="1 2">YIM 121212</strain>
    </source>
</reference>
<dbReference type="RefSeq" id="WP_110344112.1">
    <property type="nucleotide sequence ID" value="NZ_MASU01000033.1"/>
</dbReference>
<name>A0A318L8L5_9PSEU</name>
<evidence type="ECO:0000313" key="2">
    <source>
        <dbReference type="Proteomes" id="UP000247892"/>
    </source>
</evidence>
<dbReference type="OrthoDB" id="8065844at2"/>
<dbReference type="Proteomes" id="UP000247892">
    <property type="component" value="Unassembled WGS sequence"/>
</dbReference>
<comment type="caution">
    <text evidence="1">The sequence shown here is derived from an EMBL/GenBank/DDBJ whole genome shotgun (WGS) entry which is preliminary data.</text>
</comment>
<gene>
    <name evidence="1" type="ORF">BA062_38180</name>
</gene>
<dbReference type="AlphaFoldDB" id="A0A318L8L5"/>
<dbReference type="EMBL" id="MASU01000033">
    <property type="protein sequence ID" value="PXY16862.1"/>
    <property type="molecule type" value="Genomic_DNA"/>
</dbReference>
<accession>A0A318L8L5</accession>